<evidence type="ECO:0000313" key="4">
    <source>
        <dbReference type="Proteomes" id="UP000054735"/>
    </source>
</evidence>
<protein>
    <submittedName>
        <fullName evidence="3">Uncharacterized protein</fullName>
    </submittedName>
</protein>
<organism evidence="3 5">
    <name type="scientific">Legionella birminghamensis</name>
    <dbReference type="NCBI Taxonomy" id="28083"/>
    <lineage>
        <taxon>Bacteria</taxon>
        <taxon>Pseudomonadati</taxon>
        <taxon>Pseudomonadota</taxon>
        <taxon>Gammaproteobacteria</taxon>
        <taxon>Legionellales</taxon>
        <taxon>Legionellaceae</taxon>
        <taxon>Legionella</taxon>
    </lineage>
</organism>
<accession>A0A378ICW4</accession>
<dbReference type="EMBL" id="LNXT01000011">
    <property type="protein sequence ID" value="KTC74287.1"/>
    <property type="molecule type" value="Genomic_DNA"/>
</dbReference>
<evidence type="ECO:0000313" key="3">
    <source>
        <dbReference type="EMBL" id="STX32595.1"/>
    </source>
</evidence>
<sequence length="59" mass="6515">MYEMGPAVDAAGIRGVRIPRVESIFTRRFGMASNPARRRPTNPRGIDRGAQGFTLPLKT</sequence>
<dbReference type="Proteomes" id="UP000054735">
    <property type="component" value="Unassembled WGS sequence"/>
</dbReference>
<evidence type="ECO:0000256" key="1">
    <source>
        <dbReference type="SAM" id="MobiDB-lite"/>
    </source>
</evidence>
<dbReference type="Proteomes" id="UP000255066">
    <property type="component" value="Unassembled WGS sequence"/>
</dbReference>
<keyword evidence="4" id="KW-1185">Reference proteome</keyword>
<name>A0A378ICW4_9GAMM</name>
<feature type="region of interest" description="Disordered" evidence="1">
    <location>
        <begin position="32"/>
        <end position="59"/>
    </location>
</feature>
<proteinExistence type="predicted"/>
<dbReference type="AlphaFoldDB" id="A0A378ICW4"/>
<evidence type="ECO:0000313" key="2">
    <source>
        <dbReference type="EMBL" id="KTC74287.1"/>
    </source>
</evidence>
<gene>
    <name evidence="2" type="ORF">Lbir_0873</name>
    <name evidence="3" type="ORF">NCTC12437_02389</name>
</gene>
<evidence type="ECO:0000313" key="5">
    <source>
        <dbReference type="Proteomes" id="UP000255066"/>
    </source>
</evidence>
<dbReference type="EMBL" id="UGNW01000001">
    <property type="protein sequence ID" value="STX32595.1"/>
    <property type="molecule type" value="Genomic_DNA"/>
</dbReference>
<reference evidence="2 4" key="1">
    <citation type="submission" date="2015-11" db="EMBL/GenBank/DDBJ databases">
        <title>Genomic analysis of 38 Legionella species identifies large and diverse effector repertoires.</title>
        <authorList>
            <person name="Burstein D."/>
            <person name="Amaro F."/>
            <person name="Zusman T."/>
            <person name="Lifshitz Z."/>
            <person name="Cohen O."/>
            <person name="Gilbert J.A."/>
            <person name="Pupko T."/>
            <person name="Shuman H.A."/>
            <person name="Segal G."/>
        </authorList>
    </citation>
    <scope>NUCLEOTIDE SEQUENCE [LARGE SCALE GENOMIC DNA]</scope>
    <source>
        <strain evidence="2 4">CDC#1407-AL-14</strain>
    </source>
</reference>
<reference evidence="3 5" key="2">
    <citation type="submission" date="2018-06" db="EMBL/GenBank/DDBJ databases">
        <authorList>
            <consortium name="Pathogen Informatics"/>
            <person name="Doyle S."/>
        </authorList>
    </citation>
    <scope>NUCLEOTIDE SEQUENCE [LARGE SCALE GENOMIC DNA]</scope>
    <source>
        <strain evidence="3 5">NCTC12437</strain>
    </source>
</reference>
<dbReference type="STRING" id="28083.Lbir_0873"/>